<evidence type="ECO:0000256" key="2">
    <source>
        <dbReference type="ARBA" id="ARBA00006695"/>
    </source>
</evidence>
<dbReference type="Pfam" id="PF10197">
    <property type="entry name" value="Cir_N"/>
    <property type="match status" value="1"/>
</dbReference>
<reference evidence="10 11" key="1">
    <citation type="submission" date="2014-04" db="EMBL/GenBank/DDBJ databases">
        <authorList>
            <consortium name="DOE Joint Genome Institute"/>
            <person name="Kuo A."/>
            <person name="Zuccaro A."/>
            <person name="Kohler A."/>
            <person name="Nagy L.G."/>
            <person name="Floudas D."/>
            <person name="Copeland A."/>
            <person name="Barry K.W."/>
            <person name="Cichocki N."/>
            <person name="Veneault-Fourrey C."/>
            <person name="LaButti K."/>
            <person name="Lindquist E.A."/>
            <person name="Lipzen A."/>
            <person name="Lundell T."/>
            <person name="Morin E."/>
            <person name="Murat C."/>
            <person name="Sun H."/>
            <person name="Tunlid A."/>
            <person name="Henrissat B."/>
            <person name="Grigoriev I.V."/>
            <person name="Hibbett D.S."/>
            <person name="Martin F."/>
            <person name="Nordberg H.P."/>
            <person name="Cantor M.N."/>
            <person name="Hua S.X."/>
        </authorList>
    </citation>
    <scope>NUCLEOTIDE SEQUENCE [LARGE SCALE GENOMIC DNA]</scope>
    <source>
        <strain evidence="10 11">MAFF 305830</strain>
    </source>
</reference>
<comment type="subcellular location">
    <subcellularLocation>
        <location evidence="1">Nucleus</location>
    </subcellularLocation>
</comment>
<dbReference type="InterPro" id="IPR019339">
    <property type="entry name" value="CIR_N_dom"/>
</dbReference>
<keyword evidence="3" id="KW-0507">mRNA processing</keyword>
<protein>
    <recommendedName>
        <fullName evidence="9">CBF1-interacting co-repressor CIR N-terminal domain-containing protein</fullName>
    </recommendedName>
</protein>
<feature type="compositionally biased region" description="Basic and acidic residues" evidence="8">
    <location>
        <begin position="154"/>
        <end position="176"/>
    </location>
</feature>
<dbReference type="AlphaFoldDB" id="A0A0C3AVV7"/>
<dbReference type="PANTHER" id="PTHR16196">
    <property type="entry name" value="CELL CYCLE CONTROL PROTEIN CWF25"/>
    <property type="match status" value="1"/>
</dbReference>
<dbReference type="Pfam" id="PF12542">
    <property type="entry name" value="CWC25"/>
    <property type="match status" value="1"/>
</dbReference>
<dbReference type="HOGENOM" id="CLU_025093_0_0_1"/>
<evidence type="ECO:0000256" key="7">
    <source>
        <dbReference type="ARBA" id="ARBA00023242"/>
    </source>
</evidence>
<keyword evidence="4" id="KW-0747">Spliceosome</keyword>
<gene>
    <name evidence="10" type="ORF">M408DRAFT_11224</name>
</gene>
<accession>A0A0C3AVV7</accession>
<evidence type="ECO:0000259" key="9">
    <source>
        <dbReference type="SMART" id="SM01083"/>
    </source>
</evidence>
<dbReference type="OrthoDB" id="21123at2759"/>
<feature type="compositionally biased region" description="Basic residues" evidence="8">
    <location>
        <begin position="210"/>
        <end position="224"/>
    </location>
</feature>
<feature type="compositionally biased region" description="Basic and acidic residues" evidence="8">
    <location>
        <begin position="308"/>
        <end position="317"/>
    </location>
</feature>
<evidence type="ECO:0000256" key="8">
    <source>
        <dbReference type="SAM" id="MobiDB-lite"/>
    </source>
</evidence>
<evidence type="ECO:0000256" key="5">
    <source>
        <dbReference type="ARBA" id="ARBA00023054"/>
    </source>
</evidence>
<evidence type="ECO:0000256" key="3">
    <source>
        <dbReference type="ARBA" id="ARBA00022664"/>
    </source>
</evidence>
<organism evidence="10 11">
    <name type="scientific">Serendipita vermifera MAFF 305830</name>
    <dbReference type="NCBI Taxonomy" id="933852"/>
    <lineage>
        <taxon>Eukaryota</taxon>
        <taxon>Fungi</taxon>
        <taxon>Dikarya</taxon>
        <taxon>Basidiomycota</taxon>
        <taxon>Agaricomycotina</taxon>
        <taxon>Agaricomycetes</taxon>
        <taxon>Sebacinales</taxon>
        <taxon>Serendipitaceae</taxon>
        <taxon>Serendipita</taxon>
    </lineage>
</organism>
<dbReference type="EMBL" id="KN824328">
    <property type="protein sequence ID" value="KIM24099.1"/>
    <property type="molecule type" value="Genomic_DNA"/>
</dbReference>
<proteinExistence type="inferred from homology"/>
<feature type="compositionally biased region" description="Basic residues" evidence="8">
    <location>
        <begin position="177"/>
        <end position="188"/>
    </location>
</feature>
<feature type="compositionally biased region" description="Basic and acidic residues" evidence="8">
    <location>
        <begin position="247"/>
        <end position="259"/>
    </location>
</feature>
<evidence type="ECO:0000313" key="11">
    <source>
        <dbReference type="Proteomes" id="UP000054097"/>
    </source>
</evidence>
<evidence type="ECO:0000313" key="10">
    <source>
        <dbReference type="EMBL" id="KIM24099.1"/>
    </source>
</evidence>
<evidence type="ECO:0000256" key="1">
    <source>
        <dbReference type="ARBA" id="ARBA00004123"/>
    </source>
</evidence>
<sequence length="368" mass="43043">MGGGDLNMKKSWHPLLLKNQERVWLEEKKALEEKKKTDQLRKEREEERQVQELQRLQEEKTGKRRTEKLDWLYATPASGSGPSASEMEEYLLGKKRVDKILVADENAKLGAAHKNFIAVQNANTARDVASKVREDPLFAIMQQQQSAMQALRDNPLRLKELQERTGVTLKDKSKKDKKDKKDKKGKRRHDSDEDERSDKRRRFEDDERDRHHHHRRRSRSRNRSSHTDERHPRSYTRSSRSRSPPRRRMDDRSPREYSRRSRSPPPRSNHRLRSPEASKSRSYGSPPRREHRDHGRRPRSPAPSNSRKGYDNSERQARLAAMSSDANTMEKDRVERLAILAAEDEAKLAMEEAERKRNAQASDGSQLG</sequence>
<dbReference type="InterPro" id="IPR022209">
    <property type="entry name" value="CWC25"/>
</dbReference>
<reference evidence="11" key="2">
    <citation type="submission" date="2015-01" db="EMBL/GenBank/DDBJ databases">
        <title>Evolutionary Origins and Diversification of the Mycorrhizal Mutualists.</title>
        <authorList>
            <consortium name="DOE Joint Genome Institute"/>
            <consortium name="Mycorrhizal Genomics Consortium"/>
            <person name="Kohler A."/>
            <person name="Kuo A."/>
            <person name="Nagy L.G."/>
            <person name="Floudas D."/>
            <person name="Copeland A."/>
            <person name="Barry K.W."/>
            <person name="Cichocki N."/>
            <person name="Veneault-Fourrey C."/>
            <person name="LaButti K."/>
            <person name="Lindquist E.A."/>
            <person name="Lipzen A."/>
            <person name="Lundell T."/>
            <person name="Morin E."/>
            <person name="Murat C."/>
            <person name="Riley R."/>
            <person name="Ohm R."/>
            <person name="Sun H."/>
            <person name="Tunlid A."/>
            <person name="Henrissat B."/>
            <person name="Grigoriev I.V."/>
            <person name="Hibbett D.S."/>
            <person name="Martin F."/>
        </authorList>
    </citation>
    <scope>NUCLEOTIDE SEQUENCE [LARGE SCALE GENOMIC DNA]</scope>
    <source>
        <strain evidence="11">MAFF 305830</strain>
    </source>
</reference>
<evidence type="ECO:0000256" key="4">
    <source>
        <dbReference type="ARBA" id="ARBA00022728"/>
    </source>
</evidence>
<feature type="domain" description="CBF1-interacting co-repressor CIR N-terminal" evidence="9">
    <location>
        <begin position="11"/>
        <end position="47"/>
    </location>
</feature>
<dbReference type="STRING" id="933852.A0A0C3AVV7"/>
<keyword evidence="5" id="KW-0175">Coiled coil</keyword>
<feature type="region of interest" description="Disordered" evidence="8">
    <location>
        <begin position="145"/>
        <end position="328"/>
    </location>
</feature>
<feature type="region of interest" description="Disordered" evidence="8">
    <location>
        <begin position="34"/>
        <end position="67"/>
    </location>
</feature>
<dbReference type="SMART" id="SM01083">
    <property type="entry name" value="Cir_N"/>
    <property type="match status" value="1"/>
</dbReference>
<name>A0A0C3AVV7_SERVB</name>
<dbReference type="PANTHER" id="PTHR16196:SF0">
    <property type="entry name" value="PRE-MRNA-SPLICING FACTOR CWC25 HOMOLOG"/>
    <property type="match status" value="1"/>
</dbReference>
<feature type="compositionally biased region" description="Basic and acidic residues" evidence="8">
    <location>
        <begin position="34"/>
        <end position="61"/>
    </location>
</feature>
<evidence type="ECO:0000256" key="6">
    <source>
        <dbReference type="ARBA" id="ARBA00023187"/>
    </source>
</evidence>
<dbReference type="GO" id="GO:0000398">
    <property type="term" value="P:mRNA splicing, via spliceosome"/>
    <property type="evidence" value="ECO:0007669"/>
    <property type="project" value="TreeGrafter"/>
</dbReference>
<comment type="similarity">
    <text evidence="2">Belongs to the CWC25 family.</text>
</comment>
<dbReference type="Proteomes" id="UP000054097">
    <property type="component" value="Unassembled WGS sequence"/>
</dbReference>
<dbReference type="GO" id="GO:0005684">
    <property type="term" value="C:U2-type spliceosomal complex"/>
    <property type="evidence" value="ECO:0007669"/>
    <property type="project" value="TreeGrafter"/>
</dbReference>
<dbReference type="InterPro" id="IPR051376">
    <property type="entry name" value="CWC25_splicing_factor"/>
</dbReference>
<keyword evidence="6" id="KW-0508">mRNA splicing</keyword>
<keyword evidence="7" id="KW-0539">Nucleus</keyword>
<keyword evidence="11" id="KW-1185">Reference proteome</keyword>
<feature type="compositionally biased region" description="Basic and acidic residues" evidence="8">
    <location>
        <begin position="196"/>
        <end position="209"/>
    </location>
</feature>